<sequence length="549" mass="60803">MTKKSHFDVLVIGSGAAGLSLALQLPSDVRCAVFSKGALSSGSTFWAQGGMAAVLHDRDSVEKHVADTLLAGAGLCHPDAVEFTVSQSRAVVDWLVEQGVDFDRRDDQQDQEFQEFHLTMEGGHSHRRIIHAADRTGRAISEVLTEQARKAPNITLLTDRCAVDLIMDGPRCAGVYMLNRTTQGVETYAGKATVLATGGASKAYLYTSNPDGASGDGIAMAWRAGCRVADLEFNQFHPTCLYHPEAKSFLVTEALRGEGARLQLPDGEPFMQKFDSRGELAPRDVVARAIDHEMKRLGLPCVYLDITHKSDEFIETHFPTVLERCLRLGIDPRRDRIPVVPAAHYTCGGVLVDQHGATDVQQLYVIGESACTGLHGANRMASNSLLECFVYAASAAQQIGETIATSEFADLPLWDSSRVSQSDEKIVIRHNWHELRTMMWDYVGIVRSDRRLRRAQRRLNLLNAEVDDYYRRFTITSELLELRNLCQVSLLMVECAITRKESRGLHYNQDHPNTGESAEHSVLVPDNAMAQQHTFPDYHSSARPQGVTK</sequence>
<evidence type="ECO:0000256" key="12">
    <source>
        <dbReference type="PIRSR" id="PIRSR000171-1"/>
    </source>
</evidence>
<organism evidence="17 18">
    <name type="scientific">Luminiphilus syltensis NOR5-1B</name>
    <dbReference type="NCBI Taxonomy" id="565045"/>
    <lineage>
        <taxon>Bacteria</taxon>
        <taxon>Pseudomonadati</taxon>
        <taxon>Pseudomonadota</taxon>
        <taxon>Gammaproteobacteria</taxon>
        <taxon>Cellvibrionales</taxon>
        <taxon>Halieaceae</taxon>
        <taxon>Luminiphilus</taxon>
    </lineage>
</organism>
<comment type="subcellular location">
    <subcellularLocation>
        <location evidence="13">Cytoplasm</location>
    </subcellularLocation>
</comment>
<dbReference type="PANTHER" id="PTHR42716:SF2">
    <property type="entry name" value="L-ASPARTATE OXIDASE, CHLOROPLASTIC"/>
    <property type="match status" value="1"/>
</dbReference>
<evidence type="ECO:0000313" key="17">
    <source>
        <dbReference type="EMBL" id="EED34838.1"/>
    </source>
</evidence>
<dbReference type="Pfam" id="PF02910">
    <property type="entry name" value="Succ_DH_flav_C"/>
    <property type="match status" value="1"/>
</dbReference>
<evidence type="ECO:0000256" key="13">
    <source>
        <dbReference type="RuleBase" id="RU362049"/>
    </source>
</evidence>
<keyword evidence="9 13" id="KW-0560">Oxidoreductase</keyword>
<evidence type="ECO:0000256" key="9">
    <source>
        <dbReference type="ARBA" id="ARBA00023002"/>
    </source>
</evidence>
<dbReference type="GO" id="GO:0034628">
    <property type="term" value="P:'de novo' NAD+ biosynthetic process from L-aspartate"/>
    <property type="evidence" value="ECO:0007669"/>
    <property type="project" value="TreeGrafter"/>
</dbReference>
<dbReference type="eggNOG" id="COG0029">
    <property type="taxonomic scope" value="Bacteria"/>
</dbReference>
<dbReference type="OrthoDB" id="9806724at2"/>
<keyword evidence="8 13" id="KW-0274">FAD</keyword>
<dbReference type="Gene3D" id="3.90.700.10">
    <property type="entry name" value="Succinate dehydrogenase/fumarate reductase flavoprotein, catalytic domain"/>
    <property type="match status" value="1"/>
</dbReference>
<dbReference type="Gene3D" id="3.50.50.60">
    <property type="entry name" value="FAD/NAD(P)-binding domain"/>
    <property type="match status" value="1"/>
</dbReference>
<dbReference type="PIRSF" id="PIRSF000171">
    <property type="entry name" value="SDHA_APRA_LASPO"/>
    <property type="match status" value="1"/>
</dbReference>
<dbReference type="NCBIfam" id="NF006567">
    <property type="entry name" value="PRK09077.1"/>
    <property type="match status" value="1"/>
</dbReference>
<keyword evidence="7 13" id="KW-0662">Pyridine nucleotide biosynthesis</keyword>
<comment type="pathway">
    <text evidence="2 13">Cofactor biosynthesis; NAD(+) biosynthesis; iminoaspartate from L-aspartate (oxidase route): step 1/1.</text>
</comment>
<dbReference type="FunFam" id="3.90.700.10:FF:000002">
    <property type="entry name" value="L-aspartate oxidase"/>
    <property type="match status" value="1"/>
</dbReference>
<gene>
    <name evidence="17" type="primary">nadB</name>
    <name evidence="17" type="ORF">NOR51B_777</name>
</gene>
<evidence type="ECO:0000256" key="1">
    <source>
        <dbReference type="ARBA" id="ARBA00001974"/>
    </source>
</evidence>
<dbReference type="InterPro" id="IPR036188">
    <property type="entry name" value="FAD/NAD-bd_sf"/>
</dbReference>
<evidence type="ECO:0000256" key="2">
    <source>
        <dbReference type="ARBA" id="ARBA00004950"/>
    </source>
</evidence>
<dbReference type="PANTHER" id="PTHR42716">
    <property type="entry name" value="L-ASPARTATE OXIDASE"/>
    <property type="match status" value="1"/>
</dbReference>
<protein>
    <recommendedName>
        <fullName evidence="5 11">L-aspartate oxidase</fullName>
        <ecNumber evidence="4 11">1.4.3.16</ecNumber>
    </recommendedName>
</protein>
<dbReference type="FunFam" id="1.20.58.100:FF:000002">
    <property type="entry name" value="L-aspartate oxidase"/>
    <property type="match status" value="1"/>
</dbReference>
<evidence type="ECO:0000256" key="6">
    <source>
        <dbReference type="ARBA" id="ARBA00022630"/>
    </source>
</evidence>
<dbReference type="InterPro" id="IPR003953">
    <property type="entry name" value="FAD-dep_OxRdtase_2_FAD-bd"/>
</dbReference>
<dbReference type="AlphaFoldDB" id="B8KRF9"/>
<evidence type="ECO:0000256" key="4">
    <source>
        <dbReference type="ARBA" id="ARBA00012173"/>
    </source>
</evidence>
<dbReference type="InterPro" id="IPR037099">
    <property type="entry name" value="Fum_R/Succ_DH_flav-like_C_sf"/>
</dbReference>
<comment type="function">
    <text evidence="13">Catalyzes the oxidation of L-aspartate to iminoaspartate.</text>
</comment>
<dbReference type="PRINTS" id="PR00368">
    <property type="entry name" value="FADPNR"/>
</dbReference>
<dbReference type="GO" id="GO:0005737">
    <property type="term" value="C:cytoplasm"/>
    <property type="evidence" value="ECO:0007669"/>
    <property type="project" value="UniProtKB-SubCell"/>
</dbReference>
<dbReference type="EC" id="1.4.3.16" evidence="4 11"/>
<feature type="domain" description="FAD-dependent oxidoreductase 2 FAD-binding" evidence="15">
    <location>
        <begin position="8"/>
        <end position="385"/>
    </location>
</feature>
<proteinExistence type="inferred from homology"/>
<feature type="coiled-coil region" evidence="14">
    <location>
        <begin position="445"/>
        <end position="472"/>
    </location>
</feature>
<dbReference type="InterPro" id="IPR015939">
    <property type="entry name" value="Fum_Rdtase/Succ_DH_flav-like_C"/>
</dbReference>
<accession>B8KRF9</accession>
<comment type="similarity">
    <text evidence="3 13">Belongs to the FAD-dependent oxidoreductase 2 family. NadB subfamily.</text>
</comment>
<dbReference type="Pfam" id="PF00890">
    <property type="entry name" value="FAD_binding_2"/>
    <property type="match status" value="1"/>
</dbReference>
<evidence type="ECO:0000259" key="16">
    <source>
        <dbReference type="Pfam" id="PF02910"/>
    </source>
</evidence>
<evidence type="ECO:0000256" key="11">
    <source>
        <dbReference type="NCBIfam" id="TIGR00551"/>
    </source>
</evidence>
<dbReference type="SUPFAM" id="SSF51905">
    <property type="entry name" value="FAD/NAD(P)-binding domain"/>
    <property type="match status" value="1"/>
</dbReference>
<feature type="active site" description="Proton acceptor" evidence="12">
    <location>
        <position position="283"/>
    </location>
</feature>
<dbReference type="UniPathway" id="UPA00253">
    <property type="reaction ID" value="UER00326"/>
</dbReference>
<keyword evidence="14" id="KW-0175">Coiled coil</keyword>
<keyword evidence="18" id="KW-1185">Reference proteome</keyword>
<dbReference type="Gene3D" id="1.20.58.100">
    <property type="entry name" value="Fumarate reductase/succinate dehydrogenase flavoprotein-like, C-terminal domain"/>
    <property type="match status" value="1"/>
</dbReference>
<keyword evidence="6 13" id="KW-0285">Flavoprotein</keyword>
<name>B8KRF9_9GAMM</name>
<dbReference type="InterPro" id="IPR027477">
    <property type="entry name" value="Succ_DH/fumarate_Rdtase_cat_sf"/>
</dbReference>
<evidence type="ECO:0000256" key="7">
    <source>
        <dbReference type="ARBA" id="ARBA00022642"/>
    </source>
</evidence>
<evidence type="ECO:0000313" key="18">
    <source>
        <dbReference type="Proteomes" id="UP000004699"/>
    </source>
</evidence>
<evidence type="ECO:0000256" key="14">
    <source>
        <dbReference type="SAM" id="Coils"/>
    </source>
</evidence>
<comment type="catalytic activity">
    <reaction evidence="10">
        <text>L-aspartate + O2 = iminosuccinate + H2O2</text>
        <dbReference type="Rhea" id="RHEA:25876"/>
        <dbReference type="ChEBI" id="CHEBI:15379"/>
        <dbReference type="ChEBI" id="CHEBI:16240"/>
        <dbReference type="ChEBI" id="CHEBI:29991"/>
        <dbReference type="ChEBI" id="CHEBI:77875"/>
        <dbReference type="EC" id="1.4.3.16"/>
    </reaction>
    <physiologicalReaction direction="left-to-right" evidence="10">
        <dbReference type="Rhea" id="RHEA:25877"/>
    </physiologicalReaction>
</comment>
<dbReference type="SUPFAM" id="SSF56425">
    <property type="entry name" value="Succinate dehydrogenase/fumarate reductase flavoprotein, catalytic domain"/>
    <property type="match status" value="1"/>
</dbReference>
<evidence type="ECO:0000256" key="3">
    <source>
        <dbReference type="ARBA" id="ARBA00008562"/>
    </source>
</evidence>
<dbReference type="SUPFAM" id="SSF46977">
    <property type="entry name" value="Succinate dehydrogenase/fumarate reductase flavoprotein C-terminal domain"/>
    <property type="match status" value="1"/>
</dbReference>
<dbReference type="EMBL" id="DS999411">
    <property type="protein sequence ID" value="EED34838.1"/>
    <property type="molecule type" value="Genomic_DNA"/>
</dbReference>
<dbReference type="InterPro" id="IPR005288">
    <property type="entry name" value="NadB"/>
</dbReference>
<dbReference type="NCBIfam" id="TIGR00551">
    <property type="entry name" value="nadB"/>
    <property type="match status" value="1"/>
</dbReference>
<feature type="domain" description="Fumarate reductase/succinate dehydrogenase flavoprotein-like C-terminal" evidence="16">
    <location>
        <begin position="433"/>
        <end position="515"/>
    </location>
</feature>
<dbReference type="GO" id="GO:0008734">
    <property type="term" value="F:L-aspartate oxidase activity"/>
    <property type="evidence" value="ECO:0007669"/>
    <property type="project" value="UniProtKB-UniRule"/>
</dbReference>
<evidence type="ECO:0000259" key="15">
    <source>
        <dbReference type="Pfam" id="PF00890"/>
    </source>
</evidence>
<evidence type="ECO:0000256" key="5">
    <source>
        <dbReference type="ARBA" id="ARBA00021901"/>
    </source>
</evidence>
<reference evidence="18" key="1">
    <citation type="journal article" date="2013" name="BMC Microbiol.">
        <title>Taxonomy and evolution of bacteriochlorophyll a-containing members of the OM60/NOR5 clade of marine gammaproteobacteria: description of Luminiphilus syltensis gen. nov., sp. nov., reclassification of Haliea rubra as Pseudohaliea rubra gen. nov., comb. nov., and emendation of Chromatocurvus halotolerans.</title>
        <authorList>
            <person name="Spring S."/>
            <person name="Riedel T."/>
            <person name="Sproer C."/>
            <person name="Yan S."/>
            <person name="Harder J."/>
            <person name="Fuchs B.M."/>
        </authorList>
    </citation>
    <scope>NUCLEOTIDE SEQUENCE [LARGE SCALE GENOMIC DNA]</scope>
    <source>
        <strain evidence="18">NOR51-B</strain>
    </source>
</reference>
<dbReference type="RefSeq" id="WP_009019586.1">
    <property type="nucleotide sequence ID" value="NZ_DS999411.1"/>
</dbReference>
<dbReference type="Proteomes" id="UP000004699">
    <property type="component" value="Unassembled WGS sequence"/>
</dbReference>
<evidence type="ECO:0000256" key="8">
    <source>
        <dbReference type="ARBA" id="ARBA00022827"/>
    </source>
</evidence>
<comment type="cofactor">
    <cofactor evidence="1 13">
        <name>FAD</name>
        <dbReference type="ChEBI" id="CHEBI:57692"/>
    </cofactor>
</comment>
<dbReference type="HOGENOM" id="CLU_014312_3_0_6"/>
<dbReference type="STRING" id="565045.NOR51B_777"/>
<evidence type="ECO:0000256" key="10">
    <source>
        <dbReference type="ARBA" id="ARBA00048305"/>
    </source>
</evidence>